<accession>A0A2I7KCW0</accession>
<sequence length="75" mass="8289">MLRLIETEQVADMEAIICSYLSEAMRYAVKGLKAPRDTIEPDFPTERVDALAADPEMAEASDNLTRGRAKAMSLT</sequence>
<reference evidence="1 2" key="2">
    <citation type="journal article" date="2017" name="Genome Biol. Evol.">
        <title>Trajectories and Drivers of Genome Evolution in Surface-Associated Marine Phaeobacter.</title>
        <authorList>
            <person name="Freese H.M."/>
            <person name="Sikorski J."/>
            <person name="Bunk B."/>
            <person name="Scheuner C."/>
            <person name="Meier-Kolthoff J.P."/>
            <person name="Sproer C."/>
            <person name="Gram L."/>
            <person name="Overmann J."/>
        </authorList>
    </citation>
    <scope>NUCLEOTIDE SEQUENCE [LARGE SCALE GENOMIC DNA]</scope>
    <source>
        <strain evidence="1 2">P88</strain>
    </source>
</reference>
<dbReference type="EMBL" id="CP010725">
    <property type="protein sequence ID" value="AUR00442.1"/>
    <property type="molecule type" value="Genomic_DNA"/>
</dbReference>
<protein>
    <submittedName>
        <fullName evidence="1">Uncharacterized protein</fullName>
    </submittedName>
</protein>
<evidence type="ECO:0000313" key="2">
    <source>
        <dbReference type="Proteomes" id="UP000236447"/>
    </source>
</evidence>
<name>A0A2I7KCW0_9RHOB</name>
<reference evidence="1 2" key="1">
    <citation type="journal article" date="2017" name="Front. Microbiol.">
        <title>Phaeobacter piscinae sp. nov., a species of the Roseobacter group and potential aquaculture probiont.</title>
        <authorList>
            <person name="Sonnenschein E.C."/>
            <person name="Phippen C.B.W."/>
            <person name="Nielsen K.F."/>
            <person name="Mateiu R.V."/>
            <person name="Melchiorsen J."/>
            <person name="Gram L."/>
            <person name="Overmann J."/>
            <person name="Freese H.M."/>
        </authorList>
    </citation>
    <scope>NUCLEOTIDE SEQUENCE [LARGE SCALE GENOMIC DNA]</scope>
    <source>
        <strain evidence="1 2">P88</strain>
    </source>
</reference>
<evidence type="ECO:0000313" key="1">
    <source>
        <dbReference type="EMBL" id="AUR00442.1"/>
    </source>
</evidence>
<gene>
    <name evidence="1" type="ORF">PhaeoP88_03110</name>
</gene>
<dbReference type="AlphaFoldDB" id="A0A2I7KCW0"/>
<dbReference type="RefSeq" id="WP_102884091.1">
    <property type="nucleotide sequence ID" value="NZ_CP010725.1"/>
</dbReference>
<organism evidence="1 2">
    <name type="scientific">Phaeobacter inhibens</name>
    <dbReference type="NCBI Taxonomy" id="221822"/>
    <lineage>
        <taxon>Bacteria</taxon>
        <taxon>Pseudomonadati</taxon>
        <taxon>Pseudomonadota</taxon>
        <taxon>Alphaproteobacteria</taxon>
        <taxon>Rhodobacterales</taxon>
        <taxon>Roseobacteraceae</taxon>
        <taxon>Phaeobacter</taxon>
    </lineage>
</organism>
<dbReference type="Proteomes" id="UP000236447">
    <property type="component" value="Chromosome"/>
</dbReference>
<proteinExistence type="predicted"/>